<keyword evidence="5 9" id="KW-0812">Transmembrane</keyword>
<dbReference type="AlphaFoldDB" id="A0A523BGL1"/>
<dbReference type="GO" id="GO:0008324">
    <property type="term" value="F:monoatomic cation transmembrane transporter activity"/>
    <property type="evidence" value="ECO:0007669"/>
    <property type="project" value="InterPro"/>
</dbReference>
<dbReference type="PANTHER" id="PTHR32024">
    <property type="entry name" value="TRK SYSTEM POTASSIUM UPTAKE PROTEIN TRKG-RELATED"/>
    <property type="match status" value="1"/>
</dbReference>
<evidence type="ECO:0000256" key="4">
    <source>
        <dbReference type="ARBA" id="ARBA00022475"/>
    </source>
</evidence>
<name>A0A523BGL1_9CREN</name>
<evidence type="ECO:0000313" key="11">
    <source>
        <dbReference type="Proteomes" id="UP000315399"/>
    </source>
</evidence>
<keyword evidence="3" id="KW-0813">Transport</keyword>
<evidence type="ECO:0000256" key="8">
    <source>
        <dbReference type="ARBA" id="ARBA00023136"/>
    </source>
</evidence>
<dbReference type="PANTHER" id="PTHR32024:SF2">
    <property type="entry name" value="TRK SYSTEM POTASSIUM UPTAKE PROTEIN TRKG-RELATED"/>
    <property type="match status" value="1"/>
</dbReference>
<keyword evidence="4" id="KW-1003">Cell membrane</keyword>
<feature type="transmembrane region" description="Helical" evidence="9">
    <location>
        <begin position="269"/>
        <end position="291"/>
    </location>
</feature>
<evidence type="ECO:0000256" key="1">
    <source>
        <dbReference type="ARBA" id="ARBA00004651"/>
    </source>
</evidence>
<comment type="similarity">
    <text evidence="2">Belongs to the TrkH potassium transport family.</text>
</comment>
<feature type="transmembrane region" description="Helical" evidence="9">
    <location>
        <begin position="70"/>
        <end position="93"/>
    </location>
</feature>
<sequence length="517" mass="56091">MSYDSHEIIGGFAGLLLVTGVMILLPTIPALVYAEYNTLPFFLVPGVLAAGFGIVLMSKYPLADELPIKTTIIIACAGWLLVSVIGMIPYFSIHMGALDAFFESISGFTTTGMSLIENLEILPRSILFWRSLTQWVGGVGIILLFTILLKGGMSTWRLYTLEGREKFTPSVKASVKNILLIYSLLTTTCALTLYICGLGAFDAINHAMTTLATGGFSTKSASVAEFGVNIKLTISFFMVLGATSFVLFYNLGKLDVRKILEDAEFKTMIFLLILGGLLVSGFLILNGMGVLEGITEGFFNVVSILTTTGYTSANLDGWPAITKAVLLFLMFVGGSAGSTAGGIKVWRFVVLFRIVRREIEKLVLPPSAIIPVKIGGRILDDEYIIKISAFMFSYVLFAFVAFVLLSFSVPDLFGALSLVVSALSNVGPAFYPVTQLDFFSKIVLVVAMWAGRLELLPVIAFIGKEVPSIAREYYLKRSESKKKDRSETSHSANKLGILAFGEEFAPDPSSAGLETHS</sequence>
<dbReference type="GO" id="GO:0005886">
    <property type="term" value="C:plasma membrane"/>
    <property type="evidence" value="ECO:0007669"/>
    <property type="project" value="UniProtKB-SubCell"/>
</dbReference>
<organism evidence="10 11">
    <name type="scientific">Thermoproteota archaeon</name>
    <dbReference type="NCBI Taxonomy" id="2056631"/>
    <lineage>
        <taxon>Archaea</taxon>
        <taxon>Thermoproteota</taxon>
    </lineage>
</organism>
<feature type="transmembrane region" description="Helical" evidence="9">
    <location>
        <begin position="325"/>
        <end position="346"/>
    </location>
</feature>
<reference evidence="10 11" key="1">
    <citation type="journal article" date="2019" name="Nat. Microbiol.">
        <title>Expanding anaerobic alkane metabolism in the domain of Archaea.</title>
        <authorList>
            <person name="Wang Y."/>
            <person name="Wegener G."/>
            <person name="Hou J."/>
            <person name="Wang F."/>
            <person name="Xiao X."/>
        </authorList>
    </citation>
    <scope>NUCLEOTIDE SEQUENCE [LARGE SCALE GENOMIC DNA]</scope>
    <source>
        <strain evidence="10">WYZ-LMO10</strain>
    </source>
</reference>
<dbReference type="GO" id="GO:0030001">
    <property type="term" value="P:metal ion transport"/>
    <property type="evidence" value="ECO:0007669"/>
    <property type="project" value="UniProtKB-ARBA"/>
</dbReference>
<comment type="caution">
    <text evidence="10">The sequence shown here is derived from an EMBL/GenBank/DDBJ whole genome shotgun (WGS) entry which is preliminary data.</text>
</comment>
<accession>A0A523BGL1</accession>
<feature type="transmembrane region" description="Helical" evidence="9">
    <location>
        <begin position="12"/>
        <end position="33"/>
    </location>
</feature>
<feature type="transmembrane region" description="Helical" evidence="9">
    <location>
        <begin position="135"/>
        <end position="159"/>
    </location>
</feature>
<keyword evidence="7" id="KW-0406">Ion transport</keyword>
<feature type="transmembrane region" description="Helical" evidence="9">
    <location>
        <begin position="230"/>
        <end position="249"/>
    </location>
</feature>
<evidence type="ECO:0000256" key="3">
    <source>
        <dbReference type="ARBA" id="ARBA00022448"/>
    </source>
</evidence>
<proteinExistence type="inferred from homology"/>
<evidence type="ECO:0000313" key="10">
    <source>
        <dbReference type="EMBL" id="TDA40074.1"/>
    </source>
</evidence>
<gene>
    <name evidence="10" type="ORF">DSO08_00655</name>
</gene>
<keyword evidence="8 9" id="KW-0472">Membrane</keyword>
<feature type="transmembrane region" description="Helical" evidence="9">
    <location>
        <begin position="179"/>
        <end position="201"/>
    </location>
</feature>
<evidence type="ECO:0000256" key="7">
    <source>
        <dbReference type="ARBA" id="ARBA00023065"/>
    </source>
</evidence>
<comment type="subcellular location">
    <subcellularLocation>
        <location evidence="1">Cell membrane</location>
        <topology evidence="1">Multi-pass membrane protein</topology>
    </subcellularLocation>
</comment>
<evidence type="ECO:0000256" key="2">
    <source>
        <dbReference type="ARBA" id="ARBA00009137"/>
    </source>
</evidence>
<dbReference type="InterPro" id="IPR003445">
    <property type="entry name" value="Cat_transpt"/>
</dbReference>
<evidence type="ECO:0000256" key="5">
    <source>
        <dbReference type="ARBA" id="ARBA00022692"/>
    </source>
</evidence>
<evidence type="ECO:0000256" key="6">
    <source>
        <dbReference type="ARBA" id="ARBA00022989"/>
    </source>
</evidence>
<dbReference type="Proteomes" id="UP000315399">
    <property type="component" value="Unassembled WGS sequence"/>
</dbReference>
<feature type="transmembrane region" description="Helical" evidence="9">
    <location>
        <begin position="383"/>
        <end position="405"/>
    </location>
</feature>
<protein>
    <recommendedName>
        <fullName evidence="12">TrkH family potassium uptake protein</fullName>
    </recommendedName>
</protein>
<evidence type="ECO:0008006" key="12">
    <source>
        <dbReference type="Google" id="ProtNLM"/>
    </source>
</evidence>
<evidence type="ECO:0000256" key="9">
    <source>
        <dbReference type="SAM" id="Phobius"/>
    </source>
</evidence>
<feature type="transmembrane region" description="Helical" evidence="9">
    <location>
        <begin position="39"/>
        <end position="58"/>
    </location>
</feature>
<dbReference type="EMBL" id="QNVH01000003">
    <property type="protein sequence ID" value="TDA40074.1"/>
    <property type="molecule type" value="Genomic_DNA"/>
</dbReference>
<dbReference type="Pfam" id="PF02386">
    <property type="entry name" value="TrkH"/>
    <property type="match status" value="1"/>
</dbReference>
<keyword evidence="6 9" id="KW-1133">Transmembrane helix</keyword>